<dbReference type="PROSITE" id="PS50011">
    <property type="entry name" value="PROTEIN_KINASE_DOM"/>
    <property type="match status" value="1"/>
</dbReference>
<name>A0A0N4U343_DRAME</name>
<dbReference type="Proteomes" id="UP000038040">
    <property type="component" value="Unplaced"/>
</dbReference>
<dbReference type="InterPro" id="IPR020635">
    <property type="entry name" value="Tyr_kinase_cat_dom"/>
</dbReference>
<dbReference type="AlphaFoldDB" id="A0A0N4U343"/>
<gene>
    <name evidence="15" type="ORF">DME_LOCUS5495</name>
</gene>
<evidence type="ECO:0000256" key="11">
    <source>
        <dbReference type="SAM" id="Phobius"/>
    </source>
</evidence>
<dbReference type="Gene3D" id="2.40.20.10">
    <property type="entry name" value="Plasminogen Kringle 4"/>
    <property type="match status" value="1"/>
</dbReference>
<dbReference type="PROSITE" id="PS00109">
    <property type="entry name" value="PROTEIN_KINASE_TYR"/>
    <property type="match status" value="1"/>
</dbReference>
<protein>
    <submittedName>
        <fullName evidence="18">Tyrosine-protein kinase receptor</fullName>
    </submittedName>
</protein>
<accession>A0A0N4U343</accession>
<keyword evidence="11" id="KW-0472">Membrane</keyword>
<evidence type="ECO:0000256" key="7">
    <source>
        <dbReference type="ARBA" id="ARBA00023137"/>
    </source>
</evidence>
<evidence type="ECO:0000259" key="13">
    <source>
        <dbReference type="PROSITE" id="PS50038"/>
    </source>
</evidence>
<dbReference type="PANTHER" id="PTHR24416">
    <property type="entry name" value="TYROSINE-PROTEIN KINASE RECEPTOR"/>
    <property type="match status" value="1"/>
</dbReference>
<feature type="region of interest" description="Disordered" evidence="10">
    <location>
        <begin position="707"/>
        <end position="741"/>
    </location>
</feature>
<dbReference type="GO" id="GO:0005886">
    <property type="term" value="C:plasma membrane"/>
    <property type="evidence" value="ECO:0007669"/>
    <property type="project" value="TreeGrafter"/>
</dbReference>
<dbReference type="OrthoDB" id="2431000at2759"/>
<dbReference type="GO" id="GO:0043235">
    <property type="term" value="C:receptor complex"/>
    <property type="evidence" value="ECO:0007669"/>
    <property type="project" value="TreeGrafter"/>
</dbReference>
<dbReference type="WBParaSite" id="DME_0000113501-mRNA-1">
    <property type="protein sequence ID" value="DME_0000113501-mRNA-1"/>
    <property type="gene ID" value="DME_0000113501"/>
</dbReference>
<feature type="domain" description="FZ" evidence="13">
    <location>
        <begin position="64"/>
        <end position="209"/>
    </location>
</feature>
<dbReference type="PROSITE" id="PS50070">
    <property type="entry name" value="KRINGLE_2"/>
    <property type="match status" value="1"/>
</dbReference>
<evidence type="ECO:0000256" key="3">
    <source>
        <dbReference type="ARBA" id="ARBA00022679"/>
    </source>
</evidence>
<evidence type="ECO:0000259" key="14">
    <source>
        <dbReference type="PROSITE" id="PS50070"/>
    </source>
</evidence>
<dbReference type="GO" id="GO:0017147">
    <property type="term" value="F:Wnt-protein binding"/>
    <property type="evidence" value="ECO:0007669"/>
    <property type="project" value="TreeGrafter"/>
</dbReference>
<evidence type="ECO:0000256" key="9">
    <source>
        <dbReference type="PROSITE-ProRule" id="PRU00121"/>
    </source>
</evidence>
<keyword evidence="11" id="KW-0812">Transmembrane</keyword>
<reference evidence="18" key="1">
    <citation type="submission" date="2017-02" db="UniProtKB">
        <authorList>
            <consortium name="WormBaseParasite"/>
        </authorList>
    </citation>
    <scope>IDENTIFICATION</scope>
</reference>
<keyword evidence="4" id="KW-0547">Nucleotide-binding</keyword>
<dbReference type="PROSITE" id="PS50038">
    <property type="entry name" value="FZ"/>
    <property type="match status" value="1"/>
</dbReference>
<keyword evidence="3" id="KW-0808">Transferase</keyword>
<keyword evidence="5" id="KW-0418">Kinase</keyword>
<evidence type="ECO:0000313" key="18">
    <source>
        <dbReference type="WBParaSite" id="DME_0000113501-mRNA-1"/>
    </source>
</evidence>
<keyword evidence="7" id="KW-0829">Tyrosine-protein kinase</keyword>
<evidence type="ECO:0000256" key="5">
    <source>
        <dbReference type="ARBA" id="ARBA00022777"/>
    </source>
</evidence>
<dbReference type="STRING" id="318479.A0A0N4U343"/>
<dbReference type="Proteomes" id="UP000274756">
    <property type="component" value="Unassembled WGS sequence"/>
</dbReference>
<organism evidence="16 18">
    <name type="scientific">Dracunculus medinensis</name>
    <name type="common">Guinea worm</name>
    <dbReference type="NCBI Taxonomy" id="318479"/>
    <lineage>
        <taxon>Eukaryota</taxon>
        <taxon>Metazoa</taxon>
        <taxon>Ecdysozoa</taxon>
        <taxon>Nematoda</taxon>
        <taxon>Chromadorea</taxon>
        <taxon>Rhabditida</taxon>
        <taxon>Spirurina</taxon>
        <taxon>Dracunculoidea</taxon>
        <taxon>Dracunculidae</taxon>
        <taxon>Dracunculus</taxon>
    </lineage>
</organism>
<proteinExistence type="predicted"/>
<dbReference type="InterPro" id="IPR013806">
    <property type="entry name" value="Kringle-like"/>
</dbReference>
<comment type="caution">
    <text evidence="9">Lacks conserved residue(s) required for the propagation of feature annotation.</text>
</comment>
<dbReference type="PRINTS" id="PR00018">
    <property type="entry name" value="KRINGLE"/>
</dbReference>
<evidence type="ECO:0000256" key="8">
    <source>
        <dbReference type="ARBA" id="ARBA00023157"/>
    </source>
</evidence>
<dbReference type="InterPro" id="IPR000001">
    <property type="entry name" value="Kringle"/>
</dbReference>
<dbReference type="SUPFAM" id="SSF57440">
    <property type="entry name" value="Kringle-like"/>
    <property type="match status" value="1"/>
</dbReference>
<dbReference type="CDD" id="cd00108">
    <property type="entry name" value="KR"/>
    <property type="match status" value="1"/>
</dbReference>
<dbReference type="PANTHER" id="PTHR24416:SF611">
    <property type="entry name" value="TYROSINE-PROTEIN KINASE TRANSMEMBRANE RECEPTOR ROR"/>
    <property type="match status" value="1"/>
</dbReference>
<feature type="disulfide bond" evidence="9">
    <location>
        <begin position="232"/>
        <end position="255"/>
    </location>
</feature>
<evidence type="ECO:0000256" key="4">
    <source>
        <dbReference type="ARBA" id="ARBA00022741"/>
    </source>
</evidence>
<dbReference type="GO" id="GO:0005524">
    <property type="term" value="F:ATP binding"/>
    <property type="evidence" value="ECO:0007669"/>
    <property type="project" value="UniProtKB-KW"/>
</dbReference>
<feature type="domain" description="Kringle" evidence="14">
    <location>
        <begin position="184"/>
        <end position="260"/>
    </location>
</feature>
<evidence type="ECO:0000256" key="6">
    <source>
        <dbReference type="ARBA" id="ARBA00022840"/>
    </source>
</evidence>
<keyword evidence="2 9" id="KW-0420">Kringle</keyword>
<dbReference type="InterPro" id="IPR011009">
    <property type="entry name" value="Kinase-like_dom_sf"/>
</dbReference>
<feature type="transmembrane region" description="Helical" evidence="11">
    <location>
        <begin position="298"/>
        <end position="321"/>
    </location>
</feature>
<evidence type="ECO:0000313" key="16">
    <source>
        <dbReference type="Proteomes" id="UP000038040"/>
    </source>
</evidence>
<dbReference type="Pfam" id="PF00051">
    <property type="entry name" value="Kringle"/>
    <property type="match status" value="1"/>
</dbReference>
<evidence type="ECO:0000313" key="15">
    <source>
        <dbReference type="EMBL" id="VDN55522.1"/>
    </source>
</evidence>
<dbReference type="FunFam" id="1.10.510.10:FF:000554">
    <property type="entry name" value="Predicted protein"/>
    <property type="match status" value="1"/>
</dbReference>
<dbReference type="Gene3D" id="1.10.510.10">
    <property type="entry name" value="Transferase(Phosphotransferase) domain 1"/>
    <property type="match status" value="1"/>
</dbReference>
<comment type="subcellular location">
    <subcellularLocation>
        <location evidence="1">Membrane</location>
        <topology evidence="1">Single-pass type I membrane protein</topology>
    </subcellularLocation>
</comment>
<feature type="domain" description="Protein kinase" evidence="12">
    <location>
        <begin position="422"/>
        <end position="696"/>
    </location>
</feature>
<dbReference type="PROSITE" id="PS00021">
    <property type="entry name" value="KRINGLE_1"/>
    <property type="match status" value="1"/>
</dbReference>
<evidence type="ECO:0000256" key="10">
    <source>
        <dbReference type="SAM" id="MobiDB-lite"/>
    </source>
</evidence>
<dbReference type="GO" id="GO:0007169">
    <property type="term" value="P:cell surface receptor protein tyrosine kinase signaling pathway"/>
    <property type="evidence" value="ECO:0007669"/>
    <property type="project" value="TreeGrafter"/>
</dbReference>
<dbReference type="InterPro" id="IPR020067">
    <property type="entry name" value="Frizzled_dom"/>
</dbReference>
<dbReference type="Pfam" id="PF07714">
    <property type="entry name" value="PK_Tyr_Ser-Thr"/>
    <property type="match status" value="1"/>
</dbReference>
<keyword evidence="6" id="KW-0067">ATP-binding</keyword>
<dbReference type="InterPro" id="IPR018056">
    <property type="entry name" value="Kringle_CS"/>
</dbReference>
<evidence type="ECO:0000259" key="12">
    <source>
        <dbReference type="PROSITE" id="PS50011"/>
    </source>
</evidence>
<dbReference type="PRINTS" id="PR00109">
    <property type="entry name" value="TYRKINASE"/>
</dbReference>
<dbReference type="GO" id="GO:0004714">
    <property type="term" value="F:transmembrane receptor protein tyrosine kinase activity"/>
    <property type="evidence" value="ECO:0007669"/>
    <property type="project" value="TreeGrafter"/>
</dbReference>
<keyword evidence="11" id="KW-1133">Transmembrane helix</keyword>
<dbReference type="InterPro" id="IPR000719">
    <property type="entry name" value="Prot_kinase_dom"/>
</dbReference>
<evidence type="ECO:0000256" key="2">
    <source>
        <dbReference type="ARBA" id="ARBA00022572"/>
    </source>
</evidence>
<dbReference type="InterPro" id="IPR008266">
    <property type="entry name" value="Tyr_kinase_AS"/>
</dbReference>
<dbReference type="InterPro" id="IPR001245">
    <property type="entry name" value="Ser-Thr/Tyr_kinase_cat_dom"/>
</dbReference>
<dbReference type="EMBL" id="UYYG01001152">
    <property type="protein sequence ID" value="VDN55522.1"/>
    <property type="molecule type" value="Genomic_DNA"/>
</dbReference>
<dbReference type="InterPro" id="IPR050122">
    <property type="entry name" value="RTK"/>
</dbReference>
<dbReference type="SMART" id="SM00130">
    <property type="entry name" value="KR"/>
    <property type="match status" value="1"/>
</dbReference>
<reference evidence="15 17" key="2">
    <citation type="submission" date="2018-11" db="EMBL/GenBank/DDBJ databases">
        <authorList>
            <consortium name="Pathogen Informatics"/>
        </authorList>
    </citation>
    <scope>NUCLEOTIDE SEQUENCE [LARGE SCALE GENOMIC DNA]</scope>
</reference>
<keyword evidence="8 9" id="KW-1015">Disulfide bond</keyword>
<keyword evidence="17" id="KW-1185">Reference proteome</keyword>
<evidence type="ECO:0000256" key="1">
    <source>
        <dbReference type="ARBA" id="ARBA00004479"/>
    </source>
</evidence>
<dbReference type="InterPro" id="IPR038178">
    <property type="entry name" value="Kringle_sf"/>
</dbReference>
<dbReference type="SMART" id="SM00219">
    <property type="entry name" value="TyrKc"/>
    <property type="match status" value="1"/>
</dbReference>
<evidence type="ECO:0000313" key="17">
    <source>
        <dbReference type="Proteomes" id="UP000274756"/>
    </source>
</evidence>
<dbReference type="SUPFAM" id="SSF56112">
    <property type="entry name" value="Protein kinase-like (PK-like)"/>
    <property type="match status" value="1"/>
</dbReference>
<sequence>MSSNVIDVPHFQDMDQASSSVSGGLGRLPSEEDDDDFWSVPDNAAGNGFAPMSPTDRWLDTVQLQIGDCKLYAGEACREYLNGRFIMITSENREDVYDIDRNLRAAMMFINNSREISSKCKEYSHAVACYHMYKICDRNTNMQHEISTGIPRILSICRKDCEALQRLESDNEFDSSSSEKIPDWCFIESGKLYEGRASSTKSGKQCMNWAQSTSREFNIERYPILRQSRNYCRNPGGKKTSPWCYSLPHGQEEYCDIAQCPKNMYPHLHQREIMGTIDDSDSLIGDIMEVWTSIPHRWQVASLCGITFLSLLFLLFCCLICQRRKRKETGLSAKKNVHLQSCNGSSNTNSATNATYYRMVNGTTPVSQATGGGFEMALLSGHNNNTGYLQHQTANYAQYSPRPSTEPPIEPYQIPEIQTNQLEIGELIGENQFAVIHGGNWLGSLVSGDPLQVAIKSLKPGCSDMNRQRFEEEIRTLAPFDHPNVIRLLGVCYFDSKQLGAVFEYMVHGDLHDFLRLRAPKVVGYSEPTFDAERIAADNEDFIRIAVQIAYGLEYLASLKYIHRDVAARNCLVGDQRIIKISDFGLFRSNYDKDYYKSIHRDWMPIRWMSKEAIQYGRYSEASDVWAFGVTLWEIYSYGKQPYEGYSNQEVIELISMRSLLECPLNCPTNIYSLMVECWHEHPERRPCFSELHSRLQTWSLTSPSQSVLSHQQNRANSSHSGSSGAINRGSRQSSVTQSASLMRGVTGTSIGTAPSLSNTAFSVPSPAPMQTVMTLNGVHPFHTPQSGTFYKL</sequence>